<evidence type="ECO:0000313" key="14">
    <source>
        <dbReference type="EMBL" id="SVD69310.1"/>
    </source>
</evidence>
<dbReference type="EC" id="1.1.1.267" evidence="5"/>
<name>A0A382XER3_9ZZZZ</name>
<dbReference type="PANTHER" id="PTHR30525:SF0">
    <property type="entry name" value="1-DEOXY-D-XYLULOSE 5-PHOSPHATE REDUCTOISOMERASE, CHLOROPLASTIC"/>
    <property type="match status" value="1"/>
</dbReference>
<evidence type="ECO:0000256" key="10">
    <source>
        <dbReference type="ARBA" id="ARBA00023229"/>
    </source>
</evidence>
<evidence type="ECO:0000256" key="6">
    <source>
        <dbReference type="ARBA" id="ARBA00022723"/>
    </source>
</evidence>
<dbReference type="PANTHER" id="PTHR30525">
    <property type="entry name" value="1-DEOXY-D-XYLULOSE 5-PHOSPHATE REDUCTOISOMERASE"/>
    <property type="match status" value="1"/>
</dbReference>
<keyword evidence="9" id="KW-0464">Manganese</keyword>
<reference evidence="14" key="1">
    <citation type="submission" date="2018-05" db="EMBL/GenBank/DDBJ databases">
        <authorList>
            <person name="Lanie J.A."/>
            <person name="Ng W.-L."/>
            <person name="Kazmierczak K.M."/>
            <person name="Andrzejewski T.M."/>
            <person name="Davidsen T.M."/>
            <person name="Wayne K.J."/>
            <person name="Tettelin H."/>
            <person name="Glass J.I."/>
            <person name="Rusch D."/>
            <person name="Podicherti R."/>
            <person name="Tsui H.-C.T."/>
            <person name="Winkler M.E."/>
        </authorList>
    </citation>
    <scope>NUCLEOTIDE SEQUENCE</scope>
</reference>
<comment type="similarity">
    <text evidence="4">Belongs to the DXR family.</text>
</comment>
<dbReference type="InterPro" id="IPR013512">
    <property type="entry name" value="DXP_reductoisomerase_N"/>
</dbReference>
<keyword evidence="10" id="KW-0414">Isoprene biosynthesis</keyword>
<dbReference type="GO" id="GO:0070402">
    <property type="term" value="F:NADPH binding"/>
    <property type="evidence" value="ECO:0007669"/>
    <property type="project" value="InterPro"/>
</dbReference>
<evidence type="ECO:0000256" key="9">
    <source>
        <dbReference type="ARBA" id="ARBA00023211"/>
    </source>
</evidence>
<sequence>MNKINILIYGATGFVGDSVISLIREHKSYFNIQGMTCGKDIEKLSILAKEFNTRNIGIATYNNKLDYQEYFPDRNIFFGLDEFIELIDENIDIVVFAISGVSILNLSLEIAKSGKIVGMANKESIISLGNILLNTAKLHNTKIVPLDSEHNSIYQLLSNNNSSFKSITITATGGPFLNRKIENFKDIKVEEAINHPIWKMGKKISVDSATMINKGLELIEAKYLFDLDVADINVLIHPQAIVHGLVTYRN</sequence>
<dbReference type="UniPathway" id="UPA00056">
    <property type="reaction ID" value="UER00092"/>
</dbReference>
<feature type="non-terminal residue" evidence="14">
    <location>
        <position position="250"/>
    </location>
</feature>
<proteinExistence type="inferred from homology"/>
<evidence type="ECO:0000256" key="4">
    <source>
        <dbReference type="ARBA" id="ARBA00006825"/>
    </source>
</evidence>
<dbReference type="Pfam" id="PF02670">
    <property type="entry name" value="DXP_reductoisom"/>
    <property type="match status" value="1"/>
</dbReference>
<dbReference type="GO" id="GO:0030145">
    <property type="term" value="F:manganese ion binding"/>
    <property type="evidence" value="ECO:0007669"/>
    <property type="project" value="TreeGrafter"/>
</dbReference>
<comment type="cofactor">
    <cofactor evidence="1">
        <name>Mn(2+)</name>
        <dbReference type="ChEBI" id="CHEBI:29035"/>
    </cofactor>
</comment>
<dbReference type="InterPro" id="IPR013644">
    <property type="entry name" value="DXP_reductoisomerase_C"/>
</dbReference>
<comment type="pathway">
    <text evidence="3">Isoprenoid biosynthesis; isopentenyl diphosphate biosynthesis via DXP pathway; isopentenyl diphosphate from 1-deoxy-D-xylulose 5-phosphate: step 1/6.</text>
</comment>
<feature type="domain" description="1-deoxy-D-xylulose 5-phosphate reductoisomerase N-terminal" evidence="12">
    <location>
        <begin position="6"/>
        <end position="129"/>
    </location>
</feature>
<evidence type="ECO:0000256" key="3">
    <source>
        <dbReference type="ARBA" id="ARBA00005094"/>
    </source>
</evidence>
<accession>A0A382XER3</accession>
<dbReference type="SUPFAM" id="SSF51735">
    <property type="entry name" value="NAD(P)-binding Rossmann-fold domains"/>
    <property type="match status" value="1"/>
</dbReference>
<feature type="domain" description="1-deoxy-D-xylulose 5-phosphate reductoisomerase C-terminal" evidence="13">
    <location>
        <begin position="143"/>
        <end position="225"/>
    </location>
</feature>
<dbReference type="InterPro" id="IPR036291">
    <property type="entry name" value="NAD(P)-bd_dom_sf"/>
</dbReference>
<dbReference type="Pfam" id="PF08436">
    <property type="entry name" value="DXP_redisom_C"/>
    <property type="match status" value="1"/>
</dbReference>
<dbReference type="InterPro" id="IPR003821">
    <property type="entry name" value="DXP_reductoisomerase"/>
</dbReference>
<comment type="cofactor">
    <cofactor evidence="2">
        <name>Mg(2+)</name>
        <dbReference type="ChEBI" id="CHEBI:18420"/>
    </cofactor>
</comment>
<gene>
    <name evidence="14" type="ORF">METZ01_LOCUS422164</name>
</gene>
<dbReference type="EMBL" id="UINC01167036">
    <property type="protein sequence ID" value="SVD69310.1"/>
    <property type="molecule type" value="Genomic_DNA"/>
</dbReference>
<dbReference type="Gene3D" id="3.40.50.720">
    <property type="entry name" value="NAD(P)-binding Rossmann-like Domain"/>
    <property type="match status" value="1"/>
</dbReference>
<keyword evidence="7" id="KW-0521">NADP</keyword>
<evidence type="ECO:0000256" key="7">
    <source>
        <dbReference type="ARBA" id="ARBA00022857"/>
    </source>
</evidence>
<keyword evidence="8" id="KW-0560">Oxidoreductase</keyword>
<dbReference type="AlphaFoldDB" id="A0A382XER3"/>
<protein>
    <recommendedName>
        <fullName evidence="5">1-deoxy-D-xylulose-5-phosphate reductoisomerase</fullName>
        <ecNumber evidence="5">1.1.1.267</ecNumber>
    </recommendedName>
</protein>
<evidence type="ECO:0000256" key="11">
    <source>
        <dbReference type="ARBA" id="ARBA00048543"/>
    </source>
</evidence>
<dbReference type="GO" id="GO:0030604">
    <property type="term" value="F:1-deoxy-D-xylulose-5-phosphate reductoisomerase activity"/>
    <property type="evidence" value="ECO:0007669"/>
    <property type="project" value="UniProtKB-EC"/>
</dbReference>
<comment type="catalytic activity">
    <reaction evidence="11">
        <text>2-C-methyl-D-erythritol 4-phosphate + NADP(+) = 1-deoxy-D-xylulose 5-phosphate + NADPH + H(+)</text>
        <dbReference type="Rhea" id="RHEA:13717"/>
        <dbReference type="ChEBI" id="CHEBI:15378"/>
        <dbReference type="ChEBI" id="CHEBI:57783"/>
        <dbReference type="ChEBI" id="CHEBI:57792"/>
        <dbReference type="ChEBI" id="CHEBI:58262"/>
        <dbReference type="ChEBI" id="CHEBI:58349"/>
        <dbReference type="EC" id="1.1.1.267"/>
    </reaction>
    <physiologicalReaction direction="right-to-left" evidence="11">
        <dbReference type="Rhea" id="RHEA:13719"/>
    </physiologicalReaction>
</comment>
<evidence type="ECO:0000256" key="2">
    <source>
        <dbReference type="ARBA" id="ARBA00001946"/>
    </source>
</evidence>
<evidence type="ECO:0000259" key="13">
    <source>
        <dbReference type="Pfam" id="PF08436"/>
    </source>
</evidence>
<evidence type="ECO:0000256" key="8">
    <source>
        <dbReference type="ARBA" id="ARBA00023002"/>
    </source>
</evidence>
<dbReference type="SUPFAM" id="SSF55347">
    <property type="entry name" value="Glyceraldehyde-3-phosphate dehydrogenase-like, C-terminal domain"/>
    <property type="match status" value="1"/>
</dbReference>
<organism evidence="14">
    <name type="scientific">marine metagenome</name>
    <dbReference type="NCBI Taxonomy" id="408172"/>
    <lineage>
        <taxon>unclassified sequences</taxon>
        <taxon>metagenomes</taxon>
        <taxon>ecological metagenomes</taxon>
    </lineage>
</organism>
<dbReference type="GO" id="GO:0051484">
    <property type="term" value="P:isopentenyl diphosphate biosynthetic process, methylerythritol 4-phosphate pathway involved in terpenoid biosynthetic process"/>
    <property type="evidence" value="ECO:0007669"/>
    <property type="project" value="TreeGrafter"/>
</dbReference>
<keyword evidence="6" id="KW-0479">Metal-binding</keyword>
<evidence type="ECO:0000259" key="12">
    <source>
        <dbReference type="Pfam" id="PF02670"/>
    </source>
</evidence>
<evidence type="ECO:0000256" key="1">
    <source>
        <dbReference type="ARBA" id="ARBA00001936"/>
    </source>
</evidence>
<evidence type="ECO:0000256" key="5">
    <source>
        <dbReference type="ARBA" id="ARBA00012366"/>
    </source>
</evidence>